<evidence type="ECO:0000259" key="6">
    <source>
        <dbReference type="PROSITE" id="PS50103"/>
    </source>
</evidence>
<evidence type="ECO:0000256" key="5">
    <source>
        <dbReference type="PROSITE-ProRule" id="PRU00723"/>
    </source>
</evidence>
<proteinExistence type="predicted"/>
<keyword evidence="1 5" id="KW-0479">Metal-binding</keyword>
<dbReference type="Gene3D" id="3.30.1370.210">
    <property type="match status" value="1"/>
</dbReference>
<dbReference type="Gene3D" id="4.10.1000.10">
    <property type="entry name" value="Zinc finger, CCCH-type"/>
    <property type="match status" value="1"/>
</dbReference>
<dbReference type="GO" id="GO:0003729">
    <property type="term" value="F:mRNA binding"/>
    <property type="evidence" value="ECO:0007669"/>
    <property type="project" value="InterPro"/>
</dbReference>
<dbReference type="InterPro" id="IPR000571">
    <property type="entry name" value="Znf_CCCH"/>
</dbReference>
<protein>
    <submittedName>
        <fullName evidence="7">Zinc finger C-x8-C-x5-C-x3-H type, putative</fullName>
    </submittedName>
</protein>
<evidence type="ECO:0000313" key="8">
    <source>
        <dbReference type="Proteomes" id="UP000219799"/>
    </source>
</evidence>
<evidence type="ECO:0000256" key="2">
    <source>
        <dbReference type="ARBA" id="ARBA00022737"/>
    </source>
</evidence>
<name>A0A1C3KY32_PLAMA</name>
<accession>A0A1C3KY32</accession>
<feature type="zinc finger region" description="C3H1-type" evidence="5">
    <location>
        <begin position="46"/>
        <end position="73"/>
    </location>
</feature>
<feature type="zinc finger region" description="C3H1-type" evidence="5">
    <location>
        <begin position="11"/>
        <end position="38"/>
    </location>
</feature>
<keyword evidence="2" id="KW-0677">Repeat</keyword>
<dbReference type="SUPFAM" id="SSF90229">
    <property type="entry name" value="CCCH zinc finger"/>
    <property type="match status" value="2"/>
</dbReference>
<dbReference type="InterPro" id="IPR045877">
    <property type="entry name" value="ZFP36-like"/>
</dbReference>
<feature type="domain" description="C3H1-type" evidence="6">
    <location>
        <begin position="46"/>
        <end position="73"/>
    </location>
</feature>
<evidence type="ECO:0000256" key="1">
    <source>
        <dbReference type="ARBA" id="ARBA00022723"/>
    </source>
</evidence>
<dbReference type="AlphaFoldDB" id="A0A1C3KY32"/>
<sequence length="356" mass="41403">MSILPEVKYQFTKTKICKHFLENKCTNRDNCNYAHVIEELRPLPNLENTKLCKSVKKNIACTNPDCKYAHEIENLHPSTDLATYKTTLCYFWKKKKCMNQSKCRFAHGIQEIRPLKIGKEEKIEVINDKRNDVVSEKINDPLNGKRNDAVNAKKKLLLLKNNDINISLQGQQTIRQNEQMVEDIYGEVNEKPQKDVNIRDVLSNLIILENIPIIQSDFATFNDDFLNFYQNMSLNLNSFSISSERKYSNSFLKKEFDQTHCADIFYPDVDMFNVDFLMQDSVKENCTRNNGISNGANRTVIMDTTNNRRNNDSNADLYLAIDAPTEQAPTDDDYFNDIYKSIKKELSKNFENIYSY</sequence>
<feature type="zinc finger region" description="C3H1-type" evidence="5">
    <location>
        <begin position="83"/>
        <end position="110"/>
    </location>
</feature>
<feature type="domain" description="C3H1-type" evidence="6">
    <location>
        <begin position="11"/>
        <end position="38"/>
    </location>
</feature>
<dbReference type="InterPro" id="IPR036855">
    <property type="entry name" value="Znf_CCCH_sf"/>
</dbReference>
<dbReference type="Proteomes" id="UP000219799">
    <property type="component" value="Chromosome 8"/>
</dbReference>
<dbReference type="VEuPathDB" id="PlasmoDB:PmUG01_08024400"/>
<keyword evidence="3 5" id="KW-0863">Zinc-finger</keyword>
<gene>
    <name evidence="7" type="primary">PmlGA01_080011500</name>
    <name evidence="7" type="ORF">PMLGA01_080011500</name>
</gene>
<dbReference type="EMBL" id="LT594496">
    <property type="protein sequence ID" value="SBT79153.1"/>
    <property type="molecule type" value="Genomic_DNA"/>
</dbReference>
<dbReference type="PANTHER" id="PTHR12547:SF18">
    <property type="entry name" value="PROTEIN TIS11"/>
    <property type="match status" value="1"/>
</dbReference>
<dbReference type="SMART" id="SM00356">
    <property type="entry name" value="ZnF_C3H1"/>
    <property type="match status" value="3"/>
</dbReference>
<dbReference type="PROSITE" id="PS50103">
    <property type="entry name" value="ZF_C3H1"/>
    <property type="match status" value="3"/>
</dbReference>
<evidence type="ECO:0000256" key="4">
    <source>
        <dbReference type="ARBA" id="ARBA00022833"/>
    </source>
</evidence>
<organism evidence="7 8">
    <name type="scientific">Plasmodium malariae</name>
    <dbReference type="NCBI Taxonomy" id="5858"/>
    <lineage>
        <taxon>Eukaryota</taxon>
        <taxon>Sar</taxon>
        <taxon>Alveolata</taxon>
        <taxon>Apicomplexa</taxon>
        <taxon>Aconoidasida</taxon>
        <taxon>Haemosporida</taxon>
        <taxon>Plasmodiidae</taxon>
        <taxon>Plasmodium</taxon>
        <taxon>Plasmodium (Plasmodium)</taxon>
    </lineage>
</organism>
<dbReference type="PANTHER" id="PTHR12547">
    <property type="entry name" value="CCCH ZINC FINGER/TIS11-RELATED"/>
    <property type="match status" value="1"/>
</dbReference>
<evidence type="ECO:0000313" key="7">
    <source>
        <dbReference type="EMBL" id="SBT79153.1"/>
    </source>
</evidence>
<dbReference type="GO" id="GO:0008270">
    <property type="term" value="F:zinc ion binding"/>
    <property type="evidence" value="ECO:0007669"/>
    <property type="project" value="UniProtKB-KW"/>
</dbReference>
<feature type="domain" description="C3H1-type" evidence="6">
    <location>
        <begin position="83"/>
        <end position="110"/>
    </location>
</feature>
<keyword evidence="4 5" id="KW-0862">Zinc</keyword>
<reference evidence="7 8" key="1">
    <citation type="submission" date="2016-06" db="EMBL/GenBank/DDBJ databases">
        <authorList>
            <consortium name="Pathogen Informatics"/>
        </authorList>
    </citation>
    <scope>NUCLEOTIDE SEQUENCE [LARGE SCALE GENOMIC DNA]</scope>
    <source>
        <strain evidence="7">PmlGA01</strain>
    </source>
</reference>
<evidence type="ECO:0000256" key="3">
    <source>
        <dbReference type="ARBA" id="ARBA00022771"/>
    </source>
</evidence>